<dbReference type="EC" id="1.14.11.15" evidence="9"/>
<dbReference type="Gene3D" id="2.60.120.330">
    <property type="entry name" value="B-lactam Antibiotic, Isopenicillin N Synthase, Chain"/>
    <property type="match status" value="1"/>
</dbReference>
<evidence type="ECO:0000256" key="2">
    <source>
        <dbReference type="ARBA" id="ARBA00004972"/>
    </source>
</evidence>
<dbReference type="InterPro" id="IPR050231">
    <property type="entry name" value="Iron_ascorbate_oxido_reductase"/>
</dbReference>
<dbReference type="InterPro" id="IPR044861">
    <property type="entry name" value="IPNS-like_FE2OG_OXY"/>
</dbReference>
<dbReference type="GO" id="GO:0016707">
    <property type="term" value="F:gibberellin 3-beta-dioxygenase activity"/>
    <property type="evidence" value="ECO:0007669"/>
    <property type="project" value="UniProtKB-EC"/>
</dbReference>
<evidence type="ECO:0000256" key="8">
    <source>
        <dbReference type="ARBA" id="ARBA00061560"/>
    </source>
</evidence>
<dbReference type="EMBL" id="OIVN01006207">
    <property type="protein sequence ID" value="SPD27789.1"/>
    <property type="molecule type" value="Genomic_DNA"/>
</dbReference>
<keyword evidence="3 10" id="KW-0479">Metal-binding</keyword>
<dbReference type="GO" id="GO:0009686">
    <property type="term" value="P:gibberellin biosynthetic process"/>
    <property type="evidence" value="ECO:0007669"/>
    <property type="project" value="UniProtKB-ARBA"/>
</dbReference>
<dbReference type="InterPro" id="IPR026992">
    <property type="entry name" value="DIOX_N"/>
</dbReference>
<name>A0A2N9IUG0_FAGSY</name>
<dbReference type="FunFam" id="2.60.120.330:FF:000013">
    <property type="entry name" value="Gibberellin 3-beta-dioxygenase 1"/>
    <property type="match status" value="1"/>
</dbReference>
<dbReference type="PANTHER" id="PTHR47990">
    <property type="entry name" value="2-OXOGLUTARATE (2OG) AND FE(II)-DEPENDENT OXYGENASE SUPERFAMILY PROTEIN-RELATED"/>
    <property type="match status" value="1"/>
</dbReference>
<proteinExistence type="inferred from homology"/>
<evidence type="ECO:0000256" key="9">
    <source>
        <dbReference type="ARBA" id="ARBA00066695"/>
    </source>
</evidence>
<evidence type="ECO:0000256" key="7">
    <source>
        <dbReference type="ARBA" id="ARBA00037909"/>
    </source>
</evidence>
<evidence type="ECO:0000256" key="10">
    <source>
        <dbReference type="RuleBase" id="RU003682"/>
    </source>
</evidence>
<keyword evidence="5 10" id="KW-0560">Oxidoreductase</keyword>
<dbReference type="PROSITE" id="PS51471">
    <property type="entry name" value="FE2OG_OXY"/>
    <property type="match status" value="1"/>
</dbReference>
<dbReference type="GO" id="GO:0046872">
    <property type="term" value="F:metal ion binding"/>
    <property type="evidence" value="ECO:0007669"/>
    <property type="project" value="UniProtKB-KW"/>
</dbReference>
<comment type="pathway">
    <text evidence="7">Plant hormone biosynthesis; gibberellin biosynthesis.</text>
</comment>
<dbReference type="Pfam" id="PF03171">
    <property type="entry name" value="2OG-FeII_Oxy"/>
    <property type="match status" value="1"/>
</dbReference>
<comment type="similarity">
    <text evidence="8">Belongs to the iron/ascorbate-dependent oxidoreductase family. GA3OX subfamily.</text>
</comment>
<feature type="domain" description="Fe2OG dioxygenase" evidence="11">
    <location>
        <begin position="206"/>
        <end position="307"/>
    </location>
</feature>
<evidence type="ECO:0000256" key="3">
    <source>
        <dbReference type="ARBA" id="ARBA00022723"/>
    </source>
</evidence>
<dbReference type="InterPro" id="IPR005123">
    <property type="entry name" value="Oxoglu/Fe-dep_dioxygenase_dom"/>
</dbReference>
<gene>
    <name evidence="12" type="ORF">FSB_LOCUS55671</name>
</gene>
<evidence type="ECO:0000259" key="11">
    <source>
        <dbReference type="PROSITE" id="PS51471"/>
    </source>
</evidence>
<accession>A0A2N9IUG0</accession>
<evidence type="ECO:0000256" key="1">
    <source>
        <dbReference type="ARBA" id="ARBA00001961"/>
    </source>
</evidence>
<keyword evidence="4" id="KW-0223">Dioxygenase</keyword>
<reference evidence="12" key="1">
    <citation type="submission" date="2018-02" db="EMBL/GenBank/DDBJ databases">
        <authorList>
            <person name="Cohen D.B."/>
            <person name="Kent A.D."/>
        </authorList>
    </citation>
    <scope>NUCLEOTIDE SEQUENCE</scope>
</reference>
<sequence>MSSSTLSEVYGDYPLKLHHIKPLDFASLQAVPDSHVWPQSDDVSFGVSSADEQYSSVPIIDLTDSNATELIRQACETWGVFQLKNHGIDLSLLNEVEYEAAKLFALSARQKLKALRSPGGATGYGIARITPFFSKYMWHEGFTIMGSPIDHAKDLWPHHHERFCDVMENYQKNMKGLAERLVRLIFKSLNISDEESWLGSISESGSACTALQLNSYPSCPDPNQAMGLAPHTDTSILTILHQTQTSGLQIFKDGVGWLPVPPVDGALVVNMGDLFHILSNARFPNVLHRVVVNGTQQRLSVAYFYGPPTDFIVSPFSKVLNSGQVPHYRSVTVKDYVTMKAKNLEKALSLIRT</sequence>
<organism evidence="12">
    <name type="scientific">Fagus sylvatica</name>
    <name type="common">Beechnut</name>
    <dbReference type="NCBI Taxonomy" id="28930"/>
    <lineage>
        <taxon>Eukaryota</taxon>
        <taxon>Viridiplantae</taxon>
        <taxon>Streptophyta</taxon>
        <taxon>Embryophyta</taxon>
        <taxon>Tracheophyta</taxon>
        <taxon>Spermatophyta</taxon>
        <taxon>Magnoliopsida</taxon>
        <taxon>eudicotyledons</taxon>
        <taxon>Gunneridae</taxon>
        <taxon>Pentapetalae</taxon>
        <taxon>rosids</taxon>
        <taxon>fabids</taxon>
        <taxon>Fagales</taxon>
        <taxon>Fagaceae</taxon>
        <taxon>Fagus</taxon>
    </lineage>
</organism>
<evidence type="ECO:0000256" key="6">
    <source>
        <dbReference type="ARBA" id="ARBA00023004"/>
    </source>
</evidence>
<comment type="pathway">
    <text evidence="2">Hormone biosynthesis.</text>
</comment>
<evidence type="ECO:0000256" key="5">
    <source>
        <dbReference type="ARBA" id="ARBA00023002"/>
    </source>
</evidence>
<protein>
    <recommendedName>
        <fullName evidence="9">gibberellin 3beta-dioxygenase</fullName>
        <ecNumber evidence="9">1.14.11.15</ecNumber>
    </recommendedName>
</protein>
<dbReference type="AlphaFoldDB" id="A0A2N9IUG0"/>
<evidence type="ECO:0000256" key="4">
    <source>
        <dbReference type="ARBA" id="ARBA00022964"/>
    </source>
</evidence>
<evidence type="ECO:0000313" key="12">
    <source>
        <dbReference type="EMBL" id="SPD27789.1"/>
    </source>
</evidence>
<dbReference type="SUPFAM" id="SSF51197">
    <property type="entry name" value="Clavaminate synthase-like"/>
    <property type="match status" value="1"/>
</dbReference>
<keyword evidence="6 10" id="KW-0408">Iron</keyword>
<comment type="cofactor">
    <cofactor evidence="1">
        <name>L-ascorbate</name>
        <dbReference type="ChEBI" id="CHEBI:38290"/>
    </cofactor>
</comment>
<dbReference type="InterPro" id="IPR027443">
    <property type="entry name" value="IPNS-like_sf"/>
</dbReference>
<dbReference type="Pfam" id="PF14226">
    <property type="entry name" value="DIOX_N"/>
    <property type="match status" value="1"/>
</dbReference>